<dbReference type="Proteomes" id="UP000324629">
    <property type="component" value="Unassembled WGS sequence"/>
</dbReference>
<dbReference type="SMART" id="SM00355">
    <property type="entry name" value="ZnF_C2H2"/>
    <property type="match status" value="3"/>
</dbReference>
<evidence type="ECO:0000313" key="4">
    <source>
        <dbReference type="Proteomes" id="UP000324629"/>
    </source>
</evidence>
<feature type="domain" description="C2H2-type" evidence="2">
    <location>
        <begin position="251"/>
        <end position="275"/>
    </location>
</feature>
<gene>
    <name evidence="3" type="ORF">DEA37_0004244</name>
</gene>
<feature type="domain" description="C2H2-type" evidence="2">
    <location>
        <begin position="24"/>
        <end position="47"/>
    </location>
</feature>
<dbReference type="AlphaFoldDB" id="A0A5J4NYN4"/>
<reference evidence="3 4" key="1">
    <citation type="journal article" date="2019" name="Gigascience">
        <title>Whole-genome sequence of the oriental lung fluke Paragonimus westermani.</title>
        <authorList>
            <person name="Oey H."/>
            <person name="Zakrzewski M."/>
            <person name="Narain K."/>
            <person name="Devi K.R."/>
            <person name="Agatsuma T."/>
            <person name="Nawaratna S."/>
            <person name="Gobert G.N."/>
            <person name="Jones M.K."/>
            <person name="Ragan M.A."/>
            <person name="McManus D.P."/>
            <person name="Krause L."/>
        </authorList>
    </citation>
    <scope>NUCLEOTIDE SEQUENCE [LARGE SCALE GENOMIC DNA]</scope>
    <source>
        <strain evidence="3 4">IND2009</strain>
    </source>
</reference>
<dbReference type="EMBL" id="QNGE01000403">
    <property type="protein sequence ID" value="KAA3680591.1"/>
    <property type="molecule type" value="Genomic_DNA"/>
</dbReference>
<evidence type="ECO:0000259" key="2">
    <source>
        <dbReference type="SMART" id="SM00355"/>
    </source>
</evidence>
<name>A0A5J4NYN4_9TREM</name>
<protein>
    <recommendedName>
        <fullName evidence="2">C2H2-type domain-containing protein</fullName>
    </recommendedName>
</protein>
<evidence type="ECO:0000256" key="1">
    <source>
        <dbReference type="SAM" id="MobiDB-lite"/>
    </source>
</evidence>
<feature type="domain" description="C2H2-type" evidence="2">
    <location>
        <begin position="69"/>
        <end position="92"/>
    </location>
</feature>
<sequence>MLGLSNPVSVVIPGPAVSTESLLIDCPACSFKASSTFQLRRHAILTHLSVDGEAYTRSNVARRFNCDFFLCAFCGASTSDREKIREHVTTLHADVLCTPREKCAILAQKLRLGHGDDDVSDVSDPEDEPLSASNFQSTLSPSSNLVDPFVPMDESDNDGGMQISGNWSASVGVGNVVAAPTTVSVSTVTSSTPNEKNPIISSQTIPVSDATAKRCTPAVIRADGPQTVPRSPMRGTGQDWSKLIARSDKKFVCLLCRLYIYSGRTEVVFHSVTRHLLAHEIGHNLSHYGRLTDAVKRQIGHNFAEGMRIRSGVHYKDAKRVEAALFRSIELHLRYRPVDPAAPNNKTNRIYSCSGCGATFHEVQVAYAHVNDELRAFLPEFMRARSCPWSLSTREEWVWCVLDLPIEPIPGKPIRPSSLPGSEDEVALVLGDRIHKPDLPQLSRTWAGTVTSSNSNVSSPSVTASDAAAAVEVVKSLVAAAGLLQTATLPSGDRLLVPIPRLSSSVKMETDVTPEVFSVRP</sequence>
<accession>A0A5J4NYN4</accession>
<proteinExistence type="predicted"/>
<feature type="compositionally biased region" description="Acidic residues" evidence="1">
    <location>
        <begin position="118"/>
        <end position="129"/>
    </location>
</feature>
<feature type="compositionally biased region" description="Polar residues" evidence="1">
    <location>
        <begin position="131"/>
        <end position="144"/>
    </location>
</feature>
<keyword evidence="4" id="KW-1185">Reference proteome</keyword>
<organism evidence="3 4">
    <name type="scientific">Paragonimus westermani</name>
    <dbReference type="NCBI Taxonomy" id="34504"/>
    <lineage>
        <taxon>Eukaryota</taxon>
        <taxon>Metazoa</taxon>
        <taxon>Spiralia</taxon>
        <taxon>Lophotrochozoa</taxon>
        <taxon>Platyhelminthes</taxon>
        <taxon>Trematoda</taxon>
        <taxon>Digenea</taxon>
        <taxon>Plagiorchiida</taxon>
        <taxon>Troglotremata</taxon>
        <taxon>Troglotrematidae</taxon>
        <taxon>Paragonimus</taxon>
    </lineage>
</organism>
<evidence type="ECO:0000313" key="3">
    <source>
        <dbReference type="EMBL" id="KAA3680591.1"/>
    </source>
</evidence>
<feature type="region of interest" description="Disordered" evidence="1">
    <location>
        <begin position="114"/>
        <end position="144"/>
    </location>
</feature>
<comment type="caution">
    <text evidence="3">The sequence shown here is derived from an EMBL/GenBank/DDBJ whole genome shotgun (WGS) entry which is preliminary data.</text>
</comment>
<dbReference type="InterPro" id="IPR013087">
    <property type="entry name" value="Znf_C2H2_type"/>
</dbReference>